<dbReference type="InterPro" id="IPR010898">
    <property type="entry name" value="Hpre_diP_synth_I"/>
</dbReference>
<comment type="caution">
    <text evidence="2">The sequence shown here is derived from an EMBL/GenBank/DDBJ whole genome shotgun (WGS) entry which is preliminary data.</text>
</comment>
<dbReference type="EMBL" id="ABWP01000029">
    <property type="protein sequence ID" value="EEA85628.1"/>
    <property type="molecule type" value="Genomic_DNA"/>
</dbReference>
<dbReference type="AlphaFoldDB" id="B6FXY3"/>
<reference evidence="2 3" key="1">
    <citation type="submission" date="2008-09" db="EMBL/GenBank/DDBJ databases">
        <authorList>
            <person name="Fulton L."/>
            <person name="Clifton S."/>
            <person name="Fulton B."/>
            <person name="Xu J."/>
            <person name="Minx P."/>
            <person name="Pepin K.H."/>
            <person name="Johnson M."/>
            <person name="Thiruvilangam P."/>
            <person name="Bhonagiri V."/>
            <person name="Nash W.E."/>
            <person name="Mardis E.R."/>
            <person name="Wilson R.K."/>
        </authorList>
    </citation>
    <scope>NUCLEOTIDE SEQUENCE [LARGE SCALE GENOMIC DNA]</scope>
    <source>
        <strain evidence="2 3">DSM 13275</strain>
    </source>
</reference>
<dbReference type="eggNOG" id="COG4769">
    <property type="taxonomic scope" value="Bacteria"/>
</dbReference>
<name>B6FXY3_PEPHT</name>
<dbReference type="Pfam" id="PF07456">
    <property type="entry name" value="Hpre_diP_synt_I"/>
    <property type="match status" value="1"/>
</dbReference>
<dbReference type="STRING" id="500633.CLOHIR_00734"/>
<dbReference type="Gene3D" id="1.10.1760.20">
    <property type="match status" value="1"/>
</dbReference>
<evidence type="ECO:0000256" key="1">
    <source>
        <dbReference type="SAM" id="Phobius"/>
    </source>
</evidence>
<keyword evidence="1" id="KW-0472">Membrane</keyword>
<feature type="transmembrane region" description="Helical" evidence="1">
    <location>
        <begin position="140"/>
        <end position="163"/>
    </location>
</feature>
<gene>
    <name evidence="2" type="ORF">CLOHIR_00734</name>
</gene>
<protein>
    <submittedName>
        <fullName evidence="2">Heptaprenyl diphosphate synthase component I</fullName>
    </submittedName>
</protein>
<feature type="transmembrane region" description="Helical" evidence="1">
    <location>
        <begin position="12"/>
        <end position="31"/>
    </location>
</feature>
<dbReference type="RefSeq" id="WP_006439646.1">
    <property type="nucleotide sequence ID" value="NZ_DS995356.1"/>
</dbReference>
<dbReference type="InterPro" id="IPR014535">
    <property type="entry name" value="Hpre_diP_synt_I"/>
</dbReference>
<keyword evidence="3" id="KW-1185">Reference proteome</keyword>
<reference evidence="2 3" key="2">
    <citation type="submission" date="2008-10" db="EMBL/GenBank/DDBJ databases">
        <title>Draft genome sequence of Clostridium hiranonis (DSM 13275).</title>
        <authorList>
            <person name="Sudarsanam P."/>
            <person name="Ley R."/>
            <person name="Guruge J."/>
            <person name="Turnbaugh P.J."/>
            <person name="Mahowald M."/>
            <person name="Liep D."/>
            <person name="Gordon J."/>
        </authorList>
    </citation>
    <scope>NUCLEOTIDE SEQUENCE [LARGE SCALE GENOMIC DNA]</scope>
    <source>
        <strain evidence="2 3">DSM 13275</strain>
    </source>
</reference>
<sequence length="173" mass="18786">MSEKRIETKKLTFLGLMVGYSLILYIIEGFIPNPMVAVFPGAKLGLSNIITLVALMTLGFKDTFIILTVRIILSSIFTGPMSYLMFSIGGGYLSLVVMYLFSRIKGFSTIGISVGGAIGHNVGQLLVASAIVKNIAMTTYLPFMLITSLVTGIFVGIVSKFTIPYVKSRIKKL</sequence>
<evidence type="ECO:0000313" key="2">
    <source>
        <dbReference type="EMBL" id="EEA85628.1"/>
    </source>
</evidence>
<organism evidence="2 3">
    <name type="scientific">Peptacetobacter hiranonis (strain DSM 13275 / JCM 10541 / KCTC 15199 / TO-931)</name>
    <name type="common">Clostridium hiranonis</name>
    <dbReference type="NCBI Taxonomy" id="500633"/>
    <lineage>
        <taxon>Bacteria</taxon>
        <taxon>Bacillati</taxon>
        <taxon>Bacillota</taxon>
        <taxon>Clostridia</taxon>
        <taxon>Peptostreptococcales</taxon>
        <taxon>Peptostreptococcaceae</taxon>
        <taxon>Peptacetobacter</taxon>
    </lineage>
</organism>
<feature type="transmembrane region" description="Helical" evidence="1">
    <location>
        <begin position="81"/>
        <end position="101"/>
    </location>
</feature>
<keyword evidence="1" id="KW-0812">Transmembrane</keyword>
<dbReference type="PIRSF" id="PIRSF027391">
    <property type="entry name" value="Hpre_diP_synt_I"/>
    <property type="match status" value="1"/>
</dbReference>
<evidence type="ECO:0000313" key="3">
    <source>
        <dbReference type="Proteomes" id="UP000003178"/>
    </source>
</evidence>
<dbReference type="Proteomes" id="UP000003178">
    <property type="component" value="Unassembled WGS sequence"/>
</dbReference>
<accession>B6FXY3</accession>
<keyword evidence="1" id="KW-1133">Transmembrane helix</keyword>
<dbReference type="HOGENOM" id="CLU_108933_1_1_9"/>
<proteinExistence type="predicted"/>
<feature type="transmembrane region" description="Helical" evidence="1">
    <location>
        <begin position="37"/>
        <end position="60"/>
    </location>
</feature>